<name>A0A917AT42_9MICC</name>
<evidence type="ECO:0000256" key="2">
    <source>
        <dbReference type="SAM" id="Phobius"/>
    </source>
</evidence>
<keyword evidence="5" id="KW-0012">Acyltransferase</keyword>
<accession>A0A917AT42</accession>
<feature type="transmembrane region" description="Helical" evidence="2">
    <location>
        <begin position="319"/>
        <end position="341"/>
    </location>
</feature>
<evidence type="ECO:0000259" key="4">
    <source>
        <dbReference type="Pfam" id="PF19040"/>
    </source>
</evidence>
<feature type="region of interest" description="Disordered" evidence="1">
    <location>
        <begin position="1"/>
        <end position="23"/>
    </location>
</feature>
<keyword evidence="2" id="KW-1133">Transmembrane helix</keyword>
<feature type="domain" description="Acyltransferase 3" evidence="3">
    <location>
        <begin position="33"/>
        <end position="369"/>
    </location>
</feature>
<protein>
    <submittedName>
        <fullName evidence="5">Acyltransferase</fullName>
    </submittedName>
</protein>
<reference evidence="5" key="1">
    <citation type="journal article" date="2014" name="Int. J. Syst. Evol. Microbiol.">
        <title>Complete genome sequence of Corynebacterium casei LMG S-19264T (=DSM 44701T), isolated from a smear-ripened cheese.</title>
        <authorList>
            <consortium name="US DOE Joint Genome Institute (JGI-PGF)"/>
            <person name="Walter F."/>
            <person name="Albersmeier A."/>
            <person name="Kalinowski J."/>
            <person name="Ruckert C."/>
        </authorList>
    </citation>
    <scope>NUCLEOTIDE SEQUENCE</scope>
    <source>
        <strain evidence="5">CGMCC 1.15388</strain>
    </source>
</reference>
<keyword evidence="6" id="KW-1185">Reference proteome</keyword>
<dbReference type="EMBL" id="BMIS01000005">
    <property type="protein sequence ID" value="GGE68212.1"/>
    <property type="molecule type" value="Genomic_DNA"/>
</dbReference>
<dbReference type="InterPro" id="IPR002656">
    <property type="entry name" value="Acyl_transf_3_dom"/>
</dbReference>
<reference evidence="5" key="2">
    <citation type="submission" date="2020-09" db="EMBL/GenBank/DDBJ databases">
        <authorList>
            <person name="Sun Q."/>
            <person name="Zhou Y."/>
        </authorList>
    </citation>
    <scope>NUCLEOTIDE SEQUENCE</scope>
    <source>
        <strain evidence="5">CGMCC 1.15388</strain>
    </source>
</reference>
<dbReference type="AlphaFoldDB" id="A0A917AT42"/>
<keyword evidence="2" id="KW-0812">Transmembrane</keyword>
<feature type="transmembrane region" description="Helical" evidence="2">
    <location>
        <begin position="282"/>
        <end position="298"/>
    </location>
</feature>
<feature type="compositionally biased region" description="Polar residues" evidence="1">
    <location>
        <begin position="1"/>
        <end position="10"/>
    </location>
</feature>
<feature type="transmembrane region" description="Helical" evidence="2">
    <location>
        <begin position="37"/>
        <end position="56"/>
    </location>
</feature>
<feature type="transmembrane region" description="Helical" evidence="2">
    <location>
        <begin position="169"/>
        <end position="186"/>
    </location>
</feature>
<comment type="caution">
    <text evidence="5">The sequence shown here is derived from an EMBL/GenBank/DDBJ whole genome shotgun (WGS) entry which is preliminary data.</text>
</comment>
<dbReference type="InterPro" id="IPR043968">
    <property type="entry name" value="SGNH"/>
</dbReference>
<evidence type="ECO:0000313" key="6">
    <source>
        <dbReference type="Proteomes" id="UP000633136"/>
    </source>
</evidence>
<dbReference type="GO" id="GO:0016747">
    <property type="term" value="F:acyltransferase activity, transferring groups other than amino-acyl groups"/>
    <property type="evidence" value="ECO:0007669"/>
    <property type="project" value="InterPro"/>
</dbReference>
<feature type="domain" description="SGNH" evidence="4">
    <location>
        <begin position="478"/>
        <end position="684"/>
    </location>
</feature>
<keyword evidence="5" id="KW-0808">Transferase</keyword>
<evidence type="ECO:0000259" key="3">
    <source>
        <dbReference type="Pfam" id="PF01757"/>
    </source>
</evidence>
<feature type="transmembrane region" description="Helical" evidence="2">
    <location>
        <begin position="62"/>
        <end position="79"/>
    </location>
</feature>
<feature type="transmembrane region" description="Helical" evidence="2">
    <location>
        <begin position="231"/>
        <end position="249"/>
    </location>
</feature>
<dbReference type="PANTHER" id="PTHR23028">
    <property type="entry name" value="ACETYLTRANSFERASE"/>
    <property type="match status" value="1"/>
</dbReference>
<keyword evidence="2" id="KW-0472">Membrane</keyword>
<feature type="transmembrane region" description="Helical" evidence="2">
    <location>
        <begin position="384"/>
        <end position="405"/>
    </location>
</feature>
<dbReference type="RefSeq" id="WP_188684171.1">
    <property type="nucleotide sequence ID" value="NZ_BMIS01000005.1"/>
</dbReference>
<feature type="transmembrane region" description="Helical" evidence="2">
    <location>
        <begin position="193"/>
        <end position="215"/>
    </location>
</feature>
<feature type="transmembrane region" description="Helical" evidence="2">
    <location>
        <begin position="99"/>
        <end position="118"/>
    </location>
</feature>
<dbReference type="PANTHER" id="PTHR23028:SF53">
    <property type="entry name" value="ACYL_TRANSF_3 DOMAIN-CONTAINING PROTEIN"/>
    <property type="match status" value="1"/>
</dbReference>
<feature type="transmembrane region" description="Helical" evidence="2">
    <location>
        <begin position="353"/>
        <end position="372"/>
    </location>
</feature>
<sequence>MTHSSPGTDATRTESPEVEAFSRGLPERRYRPELHGVRGLAILGVVLFHLFGAGRISGGIDIFLAISGFLFTAMLLREAAYSGGSIQIGRYLARLARRLLPPALLVIAFTTIVGLWLLPDTRHHQLLAEARASLLYFENLELIRSQLGYGAAGPESSPFQHFWSLSVQGQFYLVWPIVTVLAVWLAKRLNRSALSVMSLLVLAVLTASFIFAWYMQGVNQEEAYLMTRTRFWELAFGGLLALLGARLTLPKPLRLPAGWAGVALIVLCGFALDGAALFPGPWALWPLLGLTLVLAAAGPEGGDKDSPGTATRSLSNRPFAFIGNIAYSLYLWHWPLLIFYLEARSYPAVGIRGASVVFAASLVMAWLTYRLVEQPAAVRALASRSLLALAASTLILGAAATSYGVQSTHVDRPDGFSMAGVDEEDHPGAAATTDGEFEPTEAEDFYPETDVLAEDESMYYDWGCTQDGDGSGTGEVLLCEDPDRPENPDATIMLAGGSHAGHWHHALKILAAQNNWELVIADKSGCRFRHTKDVENDTCSQWNAGFQEFVTEQEPDLVVTSGTVLMRSGSEERIQDGAPERWTEITEAGSELLLLRGTARPDEDVPECLADGGHPLDCGPEFDIYADENPLLEEDLPPATYSVDLTENICPDGSCPAVIGGVAVYNDDSHLSTYYVETLAPVLDEKLREEMPHLYE</sequence>
<dbReference type="Proteomes" id="UP000633136">
    <property type="component" value="Unassembled WGS sequence"/>
</dbReference>
<proteinExistence type="predicted"/>
<dbReference type="GO" id="GO:0016020">
    <property type="term" value="C:membrane"/>
    <property type="evidence" value="ECO:0007669"/>
    <property type="project" value="TreeGrafter"/>
</dbReference>
<evidence type="ECO:0000313" key="5">
    <source>
        <dbReference type="EMBL" id="GGE68212.1"/>
    </source>
</evidence>
<dbReference type="Pfam" id="PF01757">
    <property type="entry name" value="Acyl_transf_3"/>
    <property type="match status" value="1"/>
</dbReference>
<feature type="transmembrane region" description="Helical" evidence="2">
    <location>
        <begin position="256"/>
        <end position="276"/>
    </location>
</feature>
<dbReference type="InterPro" id="IPR050879">
    <property type="entry name" value="Acyltransferase_3"/>
</dbReference>
<evidence type="ECO:0000256" key="1">
    <source>
        <dbReference type="SAM" id="MobiDB-lite"/>
    </source>
</evidence>
<dbReference type="GO" id="GO:0009103">
    <property type="term" value="P:lipopolysaccharide biosynthetic process"/>
    <property type="evidence" value="ECO:0007669"/>
    <property type="project" value="TreeGrafter"/>
</dbReference>
<organism evidence="5 6">
    <name type="scientific">Nesterenkonia cremea</name>
    <dbReference type="NCBI Taxonomy" id="1882340"/>
    <lineage>
        <taxon>Bacteria</taxon>
        <taxon>Bacillati</taxon>
        <taxon>Actinomycetota</taxon>
        <taxon>Actinomycetes</taxon>
        <taxon>Micrococcales</taxon>
        <taxon>Micrococcaceae</taxon>
        <taxon>Nesterenkonia</taxon>
    </lineage>
</organism>
<dbReference type="Pfam" id="PF19040">
    <property type="entry name" value="SGNH"/>
    <property type="match status" value="1"/>
</dbReference>
<gene>
    <name evidence="5" type="ORF">GCM10011401_14500</name>
</gene>